<keyword evidence="1" id="KW-0472">Membrane</keyword>
<evidence type="ECO:0000256" key="1">
    <source>
        <dbReference type="SAM" id="Phobius"/>
    </source>
</evidence>
<dbReference type="SUPFAM" id="SSF51735">
    <property type="entry name" value="NAD(P)-binding Rossmann-fold domains"/>
    <property type="match status" value="1"/>
</dbReference>
<proteinExistence type="evidence at transcript level"/>
<dbReference type="Gene3D" id="3.40.50.720">
    <property type="entry name" value="NAD(P)-binding Rossmann-like Domain"/>
    <property type="match status" value="1"/>
</dbReference>
<keyword evidence="1" id="KW-0812">Transmembrane</keyword>
<evidence type="ECO:0000313" key="2">
    <source>
        <dbReference type="EMBL" id="LAB71379.1"/>
    </source>
</evidence>
<dbReference type="Pfam" id="PF00106">
    <property type="entry name" value="adh_short"/>
    <property type="match status" value="1"/>
</dbReference>
<protein>
    <submittedName>
        <fullName evidence="2">3-ketodihydrosphingosine reductase-like</fullName>
    </submittedName>
</protein>
<keyword evidence="1" id="KW-1133">Transmembrane helix</keyword>
<dbReference type="GO" id="GO:0030148">
    <property type="term" value="P:sphingolipid biosynthetic process"/>
    <property type="evidence" value="ECO:0007669"/>
    <property type="project" value="TreeGrafter"/>
</dbReference>
<dbReference type="PANTHER" id="PTHR43550">
    <property type="entry name" value="3-KETODIHYDROSPHINGOSINE REDUCTASE"/>
    <property type="match status" value="1"/>
</dbReference>
<organism evidence="2">
    <name type="scientific">Hirondellea gigas</name>
    <dbReference type="NCBI Taxonomy" id="1518452"/>
    <lineage>
        <taxon>Eukaryota</taxon>
        <taxon>Metazoa</taxon>
        <taxon>Ecdysozoa</taxon>
        <taxon>Arthropoda</taxon>
        <taxon>Crustacea</taxon>
        <taxon>Multicrustacea</taxon>
        <taxon>Malacostraca</taxon>
        <taxon>Eumalacostraca</taxon>
        <taxon>Peracarida</taxon>
        <taxon>Amphipoda</taxon>
        <taxon>Amphilochidea</taxon>
        <taxon>Lysianassida</taxon>
        <taxon>Lysianassidira</taxon>
        <taxon>Lysianassoidea</taxon>
        <taxon>Lysianassidae</taxon>
        <taxon>Hirondellea</taxon>
    </lineage>
</organism>
<name>A0A2P2IBI8_9CRUS</name>
<dbReference type="InterPro" id="IPR002347">
    <property type="entry name" value="SDR_fam"/>
</dbReference>
<dbReference type="PANTHER" id="PTHR43550:SF3">
    <property type="entry name" value="3-KETODIHYDROSPHINGOSINE REDUCTASE"/>
    <property type="match status" value="1"/>
</dbReference>
<accession>A0A2P2IBI8</accession>
<reference evidence="2" key="1">
    <citation type="journal article" date="2018" name="Biosci. Biotechnol. Biochem.">
        <title>Polysaccharide hydrolase of the hadal zone amphipods Hirondellea gigas.</title>
        <authorList>
            <person name="Kobayashi H."/>
            <person name="Nagahama T."/>
            <person name="Arai W."/>
            <person name="Sasagawa Y."/>
            <person name="Umeda M."/>
            <person name="Hayashi T."/>
            <person name="Nikaido I."/>
            <person name="Watanabe H."/>
            <person name="Oguri K."/>
            <person name="Kitazato H."/>
            <person name="Fujioka K."/>
            <person name="Kido Y."/>
            <person name="Takami H."/>
        </authorList>
    </citation>
    <scope>NUCLEOTIDE SEQUENCE</scope>
    <source>
        <tissue evidence="2">Whole body</tissue>
    </source>
</reference>
<dbReference type="GO" id="GO:0006666">
    <property type="term" value="P:3-keto-sphinganine metabolic process"/>
    <property type="evidence" value="ECO:0007669"/>
    <property type="project" value="TreeGrafter"/>
</dbReference>
<dbReference type="EMBL" id="IACF01005796">
    <property type="protein sequence ID" value="LAB71379.1"/>
    <property type="molecule type" value="mRNA"/>
</dbReference>
<dbReference type="InterPro" id="IPR036291">
    <property type="entry name" value="NAD(P)-bd_dom_sf"/>
</dbReference>
<dbReference type="GO" id="GO:0005789">
    <property type="term" value="C:endoplasmic reticulum membrane"/>
    <property type="evidence" value="ECO:0007669"/>
    <property type="project" value="TreeGrafter"/>
</dbReference>
<sequence>MEQVKRMMDVNFFGTFAVTQAVVRAMKQRGSTGSDREGIIVLTSSQGGLLGIYGFTAYAAAKAALIKFGEALHMEVVPHGLSVTVCVPPDTDTPGFVAENVSKPTETRLLSEAAGLFSAEAVAKNLVNDALSGRFYSTVGMEGFMLTTLCAGMGPLTHFTDFCAQVFLTGVFRIISAFVLFNFSRIVRAEQRSRASSKRKE</sequence>
<dbReference type="AlphaFoldDB" id="A0A2P2IBI8"/>
<dbReference type="GO" id="GO:0047560">
    <property type="term" value="F:3-dehydrosphinganine reductase activity"/>
    <property type="evidence" value="ECO:0007669"/>
    <property type="project" value="TreeGrafter"/>
</dbReference>
<feature type="transmembrane region" description="Helical" evidence="1">
    <location>
        <begin position="166"/>
        <end position="184"/>
    </location>
</feature>